<organism evidence="2 3">
    <name type="scientific">Trypanosoma theileri</name>
    <dbReference type="NCBI Taxonomy" id="67003"/>
    <lineage>
        <taxon>Eukaryota</taxon>
        <taxon>Discoba</taxon>
        <taxon>Euglenozoa</taxon>
        <taxon>Kinetoplastea</taxon>
        <taxon>Metakinetoplastina</taxon>
        <taxon>Trypanosomatida</taxon>
        <taxon>Trypanosomatidae</taxon>
        <taxon>Trypanosoma</taxon>
    </lineage>
</organism>
<feature type="compositionally biased region" description="Low complexity" evidence="1">
    <location>
        <begin position="155"/>
        <end position="168"/>
    </location>
</feature>
<feature type="compositionally biased region" description="Basic and acidic residues" evidence="1">
    <location>
        <begin position="1"/>
        <end position="12"/>
    </location>
</feature>
<feature type="region of interest" description="Disordered" evidence="1">
    <location>
        <begin position="1"/>
        <end position="233"/>
    </location>
</feature>
<dbReference type="VEuPathDB" id="TriTrypDB:TM35_000471570"/>
<proteinExistence type="predicted"/>
<name>A0A1X0NHM2_9TRYP</name>
<reference evidence="2 3" key="1">
    <citation type="submission" date="2017-03" db="EMBL/GenBank/DDBJ databases">
        <title>An alternative strategy for trypanosome survival in the mammalian bloodstream revealed through genome and transcriptome analysis of the ubiquitous bovine parasite Trypanosoma (Megatrypanum) theileri.</title>
        <authorList>
            <person name="Kelly S."/>
            <person name="Ivens A."/>
            <person name="Mott A."/>
            <person name="O'Neill E."/>
            <person name="Emms D."/>
            <person name="Macleod O."/>
            <person name="Voorheis P."/>
            <person name="Matthews J."/>
            <person name="Matthews K."/>
            <person name="Carrington M."/>
        </authorList>
    </citation>
    <scope>NUCLEOTIDE SEQUENCE [LARGE SCALE GENOMIC DNA]</scope>
    <source>
        <strain evidence="2">Edinburgh</strain>
    </source>
</reference>
<comment type="caution">
    <text evidence="2">The sequence shown here is derived from an EMBL/GenBank/DDBJ whole genome shotgun (WGS) entry which is preliminary data.</text>
</comment>
<sequence>MEPVGRAEHEEQPVAQHSDGSLTGLTRVPAKQVPEESEKSTVTSTAETPKGGSLASPTHPRGPSGTDVKGAGNNTETSQTVALAQSREETVPNQGTNVETSRSVSKGDPTPPDVKTQEPNPQTAQPPQDTQQSGSTPNDTTAGNTNTVHGEEGGPQSPQPSSSASPQANGTEGGGNSADATTNNSENTDPAAPNTPNNEESTSTTTTTTTTLPPELTNKKKGDADSSSSTSSSVWVRVPLLIVVTLACILVC</sequence>
<accession>A0A1X0NHM2</accession>
<dbReference type="Proteomes" id="UP000192257">
    <property type="component" value="Unassembled WGS sequence"/>
</dbReference>
<dbReference type="EMBL" id="NBCO01000047">
    <property type="protein sequence ID" value="ORC84262.1"/>
    <property type="molecule type" value="Genomic_DNA"/>
</dbReference>
<feature type="compositionally biased region" description="Polar residues" evidence="1">
    <location>
        <begin position="91"/>
        <end position="104"/>
    </location>
</feature>
<protein>
    <submittedName>
        <fullName evidence="2">Uncharacterized protein</fullName>
    </submittedName>
</protein>
<feature type="compositionally biased region" description="Low complexity" evidence="1">
    <location>
        <begin position="119"/>
        <end position="132"/>
    </location>
</feature>
<keyword evidence="3" id="KW-1185">Reference proteome</keyword>
<dbReference type="AlphaFoldDB" id="A0A1X0NHM2"/>
<evidence type="ECO:0000256" key="1">
    <source>
        <dbReference type="SAM" id="MobiDB-lite"/>
    </source>
</evidence>
<feature type="compositionally biased region" description="Low complexity" evidence="1">
    <location>
        <begin position="186"/>
        <end position="216"/>
    </location>
</feature>
<feature type="compositionally biased region" description="Polar residues" evidence="1">
    <location>
        <begin position="72"/>
        <end position="83"/>
    </location>
</feature>
<evidence type="ECO:0000313" key="2">
    <source>
        <dbReference type="EMBL" id="ORC84262.1"/>
    </source>
</evidence>
<gene>
    <name evidence="2" type="ORF">TM35_000471570</name>
</gene>
<feature type="compositionally biased region" description="Polar residues" evidence="1">
    <location>
        <begin position="133"/>
        <end position="148"/>
    </location>
</feature>
<dbReference type="GeneID" id="39990197"/>
<evidence type="ECO:0000313" key="3">
    <source>
        <dbReference type="Proteomes" id="UP000192257"/>
    </source>
</evidence>
<dbReference type="RefSeq" id="XP_028878328.1">
    <property type="nucleotide sequence ID" value="XM_029030417.1"/>
</dbReference>